<sequence length="188" mass="20961">MMDRAKGGRTVSDSAINGESINGESNGLEKPLNENYLCLRFSEKGWKSKIEDAMSASKRGDGDFVIEFIECKGKFMDYVHWYLQRFVQKKHLLTADFDKSICIAIMPGDEHELAVRQYEKAVSNNLEAVGPGVSDLCFFLGSADVGLSGYKKQPDNSYKPTMAEILRAVHGREMTISSAMEYAVSQPQ</sequence>
<dbReference type="EMBL" id="SWFS01000583">
    <property type="protein sequence ID" value="KAA8896343.1"/>
    <property type="molecule type" value="Genomic_DNA"/>
</dbReference>
<evidence type="ECO:0000256" key="1">
    <source>
        <dbReference type="SAM" id="MobiDB-lite"/>
    </source>
</evidence>
<keyword evidence="3" id="KW-1185">Reference proteome</keyword>
<dbReference type="Proteomes" id="UP000761534">
    <property type="component" value="Unassembled WGS sequence"/>
</dbReference>
<name>A0A642UG13_9ASCO</name>
<accession>A0A642UG13</accession>
<proteinExistence type="predicted"/>
<feature type="compositionally biased region" description="Polar residues" evidence="1">
    <location>
        <begin position="11"/>
        <end position="25"/>
    </location>
</feature>
<evidence type="ECO:0000313" key="2">
    <source>
        <dbReference type="EMBL" id="KAA8896343.1"/>
    </source>
</evidence>
<dbReference type="VEuPathDB" id="FungiDB:TRICI_006909"/>
<organism evidence="2 3">
    <name type="scientific">Trichomonascus ciferrii</name>
    <dbReference type="NCBI Taxonomy" id="44093"/>
    <lineage>
        <taxon>Eukaryota</taxon>
        <taxon>Fungi</taxon>
        <taxon>Dikarya</taxon>
        <taxon>Ascomycota</taxon>
        <taxon>Saccharomycotina</taxon>
        <taxon>Dipodascomycetes</taxon>
        <taxon>Dipodascales</taxon>
        <taxon>Trichomonascaceae</taxon>
        <taxon>Trichomonascus</taxon>
        <taxon>Trichomonascus ciferrii complex</taxon>
    </lineage>
</organism>
<gene>
    <name evidence="2" type="ORF">TRICI_006909</name>
</gene>
<comment type="caution">
    <text evidence="2">The sequence shown here is derived from an EMBL/GenBank/DDBJ whole genome shotgun (WGS) entry which is preliminary data.</text>
</comment>
<reference evidence="2" key="1">
    <citation type="journal article" date="2019" name="G3 (Bethesda)">
        <title>Genome Assemblies of Two Rare Opportunistic Yeast Pathogens: Diutina rugosa (syn. Candida rugosa) and Trichomonascus ciferrii (syn. Candida ciferrii).</title>
        <authorList>
            <person name="Mixao V."/>
            <person name="Saus E."/>
            <person name="Hansen A.P."/>
            <person name="Lass-Florl C."/>
            <person name="Gabaldon T."/>
        </authorList>
    </citation>
    <scope>NUCLEOTIDE SEQUENCE</scope>
    <source>
        <strain evidence="2">CBS 4856</strain>
    </source>
</reference>
<evidence type="ECO:0000313" key="3">
    <source>
        <dbReference type="Proteomes" id="UP000761534"/>
    </source>
</evidence>
<protein>
    <submittedName>
        <fullName evidence="2">Uncharacterized protein</fullName>
    </submittedName>
</protein>
<feature type="non-terminal residue" evidence="2">
    <location>
        <position position="188"/>
    </location>
</feature>
<feature type="region of interest" description="Disordered" evidence="1">
    <location>
        <begin position="1"/>
        <end position="26"/>
    </location>
</feature>
<dbReference type="AlphaFoldDB" id="A0A642UG13"/>